<dbReference type="PANTHER" id="PTHR42847:SF8">
    <property type="entry name" value="CONSERVED PROTEIN"/>
    <property type="match status" value="1"/>
</dbReference>
<evidence type="ECO:0000259" key="6">
    <source>
        <dbReference type="Pfam" id="PF00296"/>
    </source>
</evidence>
<keyword evidence="4" id="KW-0503">Monooxygenase</keyword>
<feature type="non-terminal residue" evidence="7">
    <location>
        <position position="189"/>
    </location>
</feature>
<sequence>MKVGLQIPWFNWSGSPQNTGPKLAEMARTAEEGGFSSIWVMDHFYQVRQGFGPAEDPVLEGYTTLAYLAAVTQRVKLGLMVTSAFYRYPGVLVKTVTTLDVLSGGRAILGIGAGWDRLESSAMGIPFPSSLRERVGRLEETLQIAKHMWRGDTSDYEGRYYRLEKPINSPQPLSKPHPPILIGGEGEKK</sequence>
<organism evidence="7">
    <name type="scientific">marine sediment metagenome</name>
    <dbReference type="NCBI Taxonomy" id="412755"/>
    <lineage>
        <taxon>unclassified sequences</taxon>
        <taxon>metagenomes</taxon>
        <taxon>ecological metagenomes</taxon>
    </lineage>
</organism>
<keyword evidence="1" id="KW-0285">Flavoprotein</keyword>
<reference evidence="7" key="1">
    <citation type="journal article" date="2014" name="Front. Microbiol.">
        <title>High frequency of phylogenetically diverse reductive dehalogenase-homologous genes in deep subseafloor sedimentary metagenomes.</title>
        <authorList>
            <person name="Kawai M."/>
            <person name="Futagami T."/>
            <person name="Toyoda A."/>
            <person name="Takaki Y."/>
            <person name="Nishi S."/>
            <person name="Hori S."/>
            <person name="Arai W."/>
            <person name="Tsubouchi T."/>
            <person name="Morono Y."/>
            <person name="Uchiyama I."/>
            <person name="Ito T."/>
            <person name="Fujiyama A."/>
            <person name="Inagaki F."/>
            <person name="Takami H."/>
        </authorList>
    </citation>
    <scope>NUCLEOTIDE SEQUENCE</scope>
    <source>
        <strain evidence="7">Expedition CK06-06</strain>
    </source>
</reference>
<dbReference type="GO" id="GO:0046306">
    <property type="term" value="P:alkanesulfonate catabolic process"/>
    <property type="evidence" value="ECO:0007669"/>
    <property type="project" value="TreeGrafter"/>
</dbReference>
<evidence type="ECO:0000256" key="4">
    <source>
        <dbReference type="ARBA" id="ARBA00023033"/>
    </source>
</evidence>
<dbReference type="InterPro" id="IPR019952">
    <property type="entry name" value="F420_OxRdatse_Rv1855c_pred"/>
</dbReference>
<name>X1QVT9_9ZZZZ</name>
<dbReference type="Gene3D" id="3.20.20.30">
    <property type="entry name" value="Luciferase-like domain"/>
    <property type="match status" value="1"/>
</dbReference>
<gene>
    <name evidence="7" type="ORF">S06H3_54063</name>
</gene>
<dbReference type="PANTHER" id="PTHR42847">
    <property type="entry name" value="ALKANESULFONATE MONOOXYGENASE"/>
    <property type="match status" value="1"/>
</dbReference>
<dbReference type="GO" id="GO:0008726">
    <property type="term" value="F:alkanesulfonate monooxygenase activity"/>
    <property type="evidence" value="ECO:0007669"/>
    <property type="project" value="TreeGrafter"/>
</dbReference>
<dbReference type="InterPro" id="IPR036661">
    <property type="entry name" value="Luciferase-like_sf"/>
</dbReference>
<dbReference type="InterPro" id="IPR050172">
    <property type="entry name" value="SsuD_RutA_monooxygenase"/>
</dbReference>
<comment type="caution">
    <text evidence="7">The sequence shown here is derived from an EMBL/GenBank/DDBJ whole genome shotgun (WGS) entry which is preliminary data.</text>
</comment>
<evidence type="ECO:0000256" key="2">
    <source>
        <dbReference type="ARBA" id="ARBA00022643"/>
    </source>
</evidence>
<keyword evidence="2" id="KW-0288">FMN</keyword>
<dbReference type="InterPro" id="IPR011251">
    <property type="entry name" value="Luciferase-like_dom"/>
</dbReference>
<evidence type="ECO:0000256" key="5">
    <source>
        <dbReference type="SAM" id="MobiDB-lite"/>
    </source>
</evidence>
<evidence type="ECO:0000313" key="7">
    <source>
        <dbReference type="EMBL" id="GAI58916.1"/>
    </source>
</evidence>
<dbReference type="Pfam" id="PF00296">
    <property type="entry name" value="Bac_luciferase"/>
    <property type="match status" value="1"/>
</dbReference>
<dbReference type="AlphaFoldDB" id="X1QVT9"/>
<evidence type="ECO:0000256" key="3">
    <source>
        <dbReference type="ARBA" id="ARBA00023002"/>
    </source>
</evidence>
<proteinExistence type="predicted"/>
<dbReference type="EMBL" id="BARV01034539">
    <property type="protein sequence ID" value="GAI58916.1"/>
    <property type="molecule type" value="Genomic_DNA"/>
</dbReference>
<evidence type="ECO:0000256" key="1">
    <source>
        <dbReference type="ARBA" id="ARBA00022630"/>
    </source>
</evidence>
<feature type="domain" description="Luciferase-like" evidence="6">
    <location>
        <begin position="1"/>
        <end position="188"/>
    </location>
</feature>
<protein>
    <recommendedName>
        <fullName evidence="6">Luciferase-like domain-containing protein</fullName>
    </recommendedName>
</protein>
<accession>X1QVT9</accession>
<feature type="region of interest" description="Disordered" evidence="5">
    <location>
        <begin position="167"/>
        <end position="189"/>
    </location>
</feature>
<keyword evidence="3" id="KW-0560">Oxidoreductase</keyword>
<dbReference type="SUPFAM" id="SSF51679">
    <property type="entry name" value="Bacterial luciferase-like"/>
    <property type="match status" value="1"/>
</dbReference>
<dbReference type="NCBIfam" id="TIGR03560">
    <property type="entry name" value="F420_Rv1855c"/>
    <property type="match status" value="1"/>
</dbReference>